<gene>
    <name evidence="8" type="ORF">BUALT_Bualt09G0119700</name>
</gene>
<name>A0AAV6X669_9LAMI</name>
<evidence type="ECO:0000313" key="8">
    <source>
        <dbReference type="EMBL" id="KAG8376970.1"/>
    </source>
</evidence>
<keyword evidence="2 5" id="KW-0328">Glycosyltransferase</keyword>
<evidence type="ECO:0000313" key="9">
    <source>
        <dbReference type="Proteomes" id="UP000826271"/>
    </source>
</evidence>
<comment type="catalytic activity">
    <reaction evidence="4">
        <text>7-deoxyloganetate + UDP-alpha-D-glucose = 7-deoxyloganate + UDP + H(+)</text>
        <dbReference type="Rhea" id="RHEA:39895"/>
        <dbReference type="ChEBI" id="CHEBI:15378"/>
        <dbReference type="ChEBI" id="CHEBI:58223"/>
        <dbReference type="ChEBI" id="CHEBI:58885"/>
        <dbReference type="ChEBI" id="CHEBI:76844"/>
        <dbReference type="ChEBI" id="CHEBI:76846"/>
        <dbReference type="EC" id="2.4.1.323"/>
    </reaction>
</comment>
<evidence type="ECO:0000256" key="5">
    <source>
        <dbReference type="RuleBase" id="RU003718"/>
    </source>
</evidence>
<dbReference type="FunFam" id="3.40.50.2000:FF:000040">
    <property type="entry name" value="UDP-glycosyltransferase 76C1"/>
    <property type="match status" value="1"/>
</dbReference>
<evidence type="ECO:0000256" key="4">
    <source>
        <dbReference type="ARBA" id="ARBA00051827"/>
    </source>
</evidence>
<comment type="caution">
    <text evidence="8">The sequence shown here is derived from an EMBL/GenBank/DDBJ whole genome shotgun (WGS) entry which is preliminary data.</text>
</comment>
<dbReference type="PANTHER" id="PTHR11926:SF1392">
    <property type="entry name" value="GLYCOSYLTRANSFERASE"/>
    <property type="match status" value="1"/>
</dbReference>
<evidence type="ECO:0000256" key="6">
    <source>
        <dbReference type="RuleBase" id="RU362057"/>
    </source>
</evidence>
<evidence type="ECO:0000256" key="2">
    <source>
        <dbReference type="ARBA" id="ARBA00022676"/>
    </source>
</evidence>
<feature type="domain" description="Glycosyltransferase N-terminal" evidence="7">
    <location>
        <begin position="9"/>
        <end position="45"/>
    </location>
</feature>
<dbReference type="Gene3D" id="3.40.50.2000">
    <property type="entry name" value="Glycogen Phosphorylase B"/>
    <property type="match status" value="2"/>
</dbReference>
<keyword evidence="3 5" id="KW-0808">Transferase</keyword>
<sequence length="478" mass="53395">MAPMDAPHVVILPFPAQGHIKPMLKLAELLSQAGFTVSFVNSDHNHHRIDQTAAFRRHFPGIKFLSIPDGLPPDHRRTGLAALDLFFSTTTFCKPIFKNLIASMSHAPSCIISDGIMSFAIDVAEELGIPAITFRTYSATCTWTYFHLHKLIQEGEIPVLIEGSEDMDRLISCIPGLENIMRRRDLPSICRLDPQNQILQFYMTQTSKMRKASALILNTFEELEAPIISLLHSIFPTVYAIGPLHTALKSSAVHNSGPYNSSSLMPFDESCMEWLNSQNLKSVLYVSFGTVVSLSRDQLMEFWYGLVNSDKPFLWAVRPDLIWDENGPGEVPEELKMGTKKRGRIVGWAPQEDVLAHNAIGGFLTHSGWNSTLESITAGKPMICWPILADQQVNGRCVSEMWKVGLDMKDVCDRSTVEKMVRGLMEGRHEEVTKSTNEIARLAQDSVREGGSSHRNINKLIEDIKLLHATNNASKGNK</sequence>
<dbReference type="EMBL" id="WHWC01000009">
    <property type="protein sequence ID" value="KAG8376970.1"/>
    <property type="molecule type" value="Genomic_DNA"/>
</dbReference>
<dbReference type="SUPFAM" id="SSF53756">
    <property type="entry name" value="UDP-Glycosyltransferase/glycogen phosphorylase"/>
    <property type="match status" value="1"/>
</dbReference>
<comment type="similarity">
    <text evidence="1 5">Belongs to the UDP-glycosyltransferase family.</text>
</comment>
<dbReference type="InterPro" id="IPR002213">
    <property type="entry name" value="UDP_glucos_trans"/>
</dbReference>
<dbReference type="EC" id="2.4.1.-" evidence="6"/>
<evidence type="ECO:0000259" key="7">
    <source>
        <dbReference type="Pfam" id="PF26168"/>
    </source>
</evidence>
<dbReference type="GO" id="GO:0080043">
    <property type="term" value="F:quercetin 3-O-glucosyltransferase activity"/>
    <property type="evidence" value="ECO:0007669"/>
    <property type="project" value="TreeGrafter"/>
</dbReference>
<evidence type="ECO:0000256" key="1">
    <source>
        <dbReference type="ARBA" id="ARBA00009995"/>
    </source>
</evidence>
<dbReference type="Pfam" id="PF00201">
    <property type="entry name" value="UDPGT"/>
    <property type="match status" value="1"/>
</dbReference>
<dbReference type="FunFam" id="3.40.50.2000:FF:000065">
    <property type="entry name" value="Glycosyltransferase"/>
    <property type="match status" value="1"/>
</dbReference>
<keyword evidence="9" id="KW-1185">Reference proteome</keyword>
<protein>
    <recommendedName>
        <fullName evidence="6">Glycosyltransferase</fullName>
        <ecNumber evidence="6">2.4.1.-</ecNumber>
    </recommendedName>
</protein>
<reference evidence="8" key="1">
    <citation type="submission" date="2019-10" db="EMBL/GenBank/DDBJ databases">
        <authorList>
            <person name="Zhang R."/>
            <person name="Pan Y."/>
            <person name="Wang J."/>
            <person name="Ma R."/>
            <person name="Yu S."/>
        </authorList>
    </citation>
    <scope>NUCLEOTIDE SEQUENCE</scope>
    <source>
        <strain evidence="8">LA-IB0</strain>
        <tissue evidence="8">Leaf</tissue>
    </source>
</reference>
<evidence type="ECO:0000256" key="3">
    <source>
        <dbReference type="ARBA" id="ARBA00022679"/>
    </source>
</evidence>
<dbReference type="CDD" id="cd03784">
    <property type="entry name" value="GT1_Gtf-like"/>
    <property type="match status" value="1"/>
</dbReference>
<dbReference type="Proteomes" id="UP000826271">
    <property type="component" value="Unassembled WGS sequence"/>
</dbReference>
<dbReference type="GO" id="GO:0102970">
    <property type="term" value="F:7-deoxyloganetic acid glucosyltransferase activity"/>
    <property type="evidence" value="ECO:0007669"/>
    <property type="project" value="UniProtKB-EC"/>
</dbReference>
<dbReference type="Pfam" id="PF26168">
    <property type="entry name" value="Glyco_transf_N"/>
    <property type="match status" value="1"/>
</dbReference>
<dbReference type="GO" id="GO:0080044">
    <property type="term" value="F:quercetin 7-O-glucosyltransferase activity"/>
    <property type="evidence" value="ECO:0007669"/>
    <property type="project" value="TreeGrafter"/>
</dbReference>
<dbReference type="InterPro" id="IPR035595">
    <property type="entry name" value="UDP_glycos_trans_CS"/>
</dbReference>
<dbReference type="PROSITE" id="PS00375">
    <property type="entry name" value="UDPGT"/>
    <property type="match status" value="1"/>
</dbReference>
<accession>A0AAV6X669</accession>
<organism evidence="8 9">
    <name type="scientific">Buddleja alternifolia</name>
    <dbReference type="NCBI Taxonomy" id="168488"/>
    <lineage>
        <taxon>Eukaryota</taxon>
        <taxon>Viridiplantae</taxon>
        <taxon>Streptophyta</taxon>
        <taxon>Embryophyta</taxon>
        <taxon>Tracheophyta</taxon>
        <taxon>Spermatophyta</taxon>
        <taxon>Magnoliopsida</taxon>
        <taxon>eudicotyledons</taxon>
        <taxon>Gunneridae</taxon>
        <taxon>Pentapetalae</taxon>
        <taxon>asterids</taxon>
        <taxon>lamiids</taxon>
        <taxon>Lamiales</taxon>
        <taxon>Scrophulariaceae</taxon>
        <taxon>Buddlejeae</taxon>
        <taxon>Buddleja</taxon>
    </lineage>
</organism>
<dbReference type="AlphaFoldDB" id="A0AAV6X669"/>
<dbReference type="PANTHER" id="PTHR11926">
    <property type="entry name" value="GLUCOSYL/GLUCURONOSYL TRANSFERASES"/>
    <property type="match status" value="1"/>
</dbReference>
<proteinExistence type="inferred from homology"/>
<dbReference type="InterPro" id="IPR058980">
    <property type="entry name" value="Glyco_transf_N"/>
</dbReference>